<evidence type="ECO:0000313" key="1">
    <source>
        <dbReference type="EMBL" id="QHT31715.1"/>
    </source>
</evidence>
<proteinExistence type="predicted"/>
<evidence type="ECO:0008006" key="2">
    <source>
        <dbReference type="Google" id="ProtNLM"/>
    </source>
</evidence>
<organism evidence="1">
    <name type="scientific">viral metagenome</name>
    <dbReference type="NCBI Taxonomy" id="1070528"/>
    <lineage>
        <taxon>unclassified sequences</taxon>
        <taxon>metagenomes</taxon>
        <taxon>organismal metagenomes</taxon>
    </lineage>
</organism>
<reference evidence="1" key="1">
    <citation type="journal article" date="2020" name="Nature">
        <title>Giant virus diversity and host interactions through global metagenomics.</title>
        <authorList>
            <person name="Schulz F."/>
            <person name="Roux S."/>
            <person name="Paez-Espino D."/>
            <person name="Jungbluth S."/>
            <person name="Walsh D.A."/>
            <person name="Denef V.J."/>
            <person name="McMahon K.D."/>
            <person name="Konstantinidis K.T."/>
            <person name="Eloe-Fadrosh E.A."/>
            <person name="Kyrpides N.C."/>
            <person name="Woyke T."/>
        </authorList>
    </citation>
    <scope>NUCLEOTIDE SEQUENCE</scope>
    <source>
        <strain evidence="1">GVMAG-M-3300009155-48</strain>
    </source>
</reference>
<sequence>MKIAILYSGRVLNYDTYYKNFQKYIVQEHDVDIFFFHNKNQNEDISGFIDLYKPKIVIDEDIPYDHDIITTNISGMYMFYSRYFIFKAFKQYLLDNNCNYDYVCSCRLDILPLHIVQFETLINDDNIVNIPNLANSAGCNDLMAIGSIGAMEKYFNLAENYIELLIITNNTGSNEFILLSYLQKIGLNINRFPYRCLLRDSIWENGGGYTKIYNCSENLIIE</sequence>
<accession>A0A6C0EWV1</accession>
<name>A0A6C0EWV1_9ZZZZ</name>
<protein>
    <recommendedName>
        <fullName evidence="2">Glycosyltransferase</fullName>
    </recommendedName>
</protein>
<dbReference type="EMBL" id="MN738924">
    <property type="protein sequence ID" value="QHT31715.1"/>
    <property type="molecule type" value="Genomic_DNA"/>
</dbReference>
<dbReference type="AlphaFoldDB" id="A0A6C0EWV1"/>